<keyword evidence="2" id="KW-0596">Phosphopantetheine</keyword>
<evidence type="ECO:0000256" key="1">
    <source>
        <dbReference type="ARBA" id="ARBA00001957"/>
    </source>
</evidence>
<dbReference type="Pfam" id="PF00550">
    <property type="entry name" value="PP-binding"/>
    <property type="match status" value="2"/>
</dbReference>
<evidence type="ECO:0000259" key="4">
    <source>
        <dbReference type="PROSITE" id="PS50075"/>
    </source>
</evidence>
<dbReference type="InterPro" id="IPR009081">
    <property type="entry name" value="PP-bd_ACP"/>
</dbReference>
<dbReference type="NCBIfam" id="TIGR01720">
    <property type="entry name" value="NRPS-para261"/>
    <property type="match status" value="1"/>
</dbReference>
<evidence type="ECO:0000256" key="3">
    <source>
        <dbReference type="ARBA" id="ARBA00022553"/>
    </source>
</evidence>
<dbReference type="PROSITE" id="PS50075">
    <property type="entry name" value="CARRIER"/>
    <property type="match status" value="2"/>
</dbReference>
<dbReference type="InterPro" id="IPR044894">
    <property type="entry name" value="TubC_N_sf"/>
</dbReference>
<dbReference type="SUPFAM" id="SSF52777">
    <property type="entry name" value="CoA-dependent acyltransferases"/>
    <property type="match status" value="4"/>
</dbReference>
<name>A0A318V6T1_9GAMM</name>
<dbReference type="SUPFAM" id="SSF56801">
    <property type="entry name" value="Acetyl-CoA synthetase-like"/>
    <property type="match status" value="1"/>
</dbReference>
<dbReference type="Gene3D" id="3.40.50.12780">
    <property type="entry name" value="N-terminal domain of ligase-like"/>
    <property type="match status" value="1"/>
</dbReference>
<dbReference type="CDD" id="cd19531">
    <property type="entry name" value="LCL_NRPS-like"/>
    <property type="match status" value="1"/>
</dbReference>
<dbReference type="InterPro" id="IPR006162">
    <property type="entry name" value="Ppantetheine_attach_site"/>
</dbReference>
<sequence length="1644" mass="183567">MPNSLIKTLRRRNIVLSLNGDKLGFKAPEGAMTAELKAQLRDQKPALIECLQAQPELFNARALSVNERALWFMYRMNPTSIAYNMAYAVKLKQGLAVESVEQAFQTLLQAYPILRSAYGEIEGEPVQWVGQSASHHVAPTSHQAVPTLFVEHSEQLDNDAIQSWLAQRADQPFKLEEGDVCRGYLLVNQNGGQTEQYLLLTAHHIAADFISFEKIRHDLLALLNGEDDTLDTLAYQYRDWAAEQAIRTQNSDASLSYWLNALGDVPQLQLPLDYQPTADTGQSGEELSFYLNSETSASIRALCRDASITPYVWWMSAFQWFMGRLSGQEEFVIGTPSSGRLKKDHTELVGYLVNPLALRCQLQTGVPFAQWLQQVKAQINQAMQHQAYPFASLVEQLNLPRQAGRSPVFQHMFTLNHERPDALKDNLVEAELLAEQRGAAHELNLVVVDNQQDFMGKWRYNDALFKREKVQTVVAMFEYFIEQLVEDQNLSLEQIALAKTGLSLSGELEQVVPQATAWQAFQNYCEVKPDALALQLADERLNYRQLLDRVEVCAAQLQQRGVVANDRVGLYIERSVEQVVVMLACWRLGAAYVAMDLGWPTQRLDFIKRDAQLRVTVGVGEAPAWLEQQADWFDLRTSVESDLSSSALPVVEQMVTPATPAYLIYTSGSTGQPKGVVVSQANLAHYVAAAMQRLDLPEQASLAALAGSGADLGYTATFGALLSGRVLQIIPEELALDADALAEHLQIYPVDCLKIVPSHMHGLLKATQSHHVLPQHSLLCGGEALTTELVQQVKQRQPNVRVVNHYGPTETTVGIVADEVNAEQPHIALGRPLAGVSVRVVDYCGHVVVQGFPGELQVSGPTVAQGYWQQQSLTKERFLQEEKVWYRTGDKVTWQNGQLFFIGRTDFQVKVRGFRVELGEVEAWLNQQGAQAVVLNVPDERNNNRLVAYLVTTKDEALALREAMQSQLPDYMIPARWLVLEQLPRLGNGKVDRTALAQLNVEDCILQTSDLGSGEGQPEPMSPVESALLDVWRILLNRPELGIHDNFFAHGGDSILGLQIIAKAKESGIKLTPKDIFEQQTIAELALVAEVEGSEVEKCLLAIAREVLGKPSLSARDNFFQVGGDSILSLQIIAKAKAQGVVVTPKQVFEHQTMAELANVAQVLEAGSTTETANQSTKPESRLEYFPLTPIQHWFMQQQQSQPQHWNQSLLMQCAQTLDMTALRHAVAQLVQHHDSLRLAFVKEGDTWQQTYQTWQDEWLDELVQVSAHEVSDTQLADYQGQFSLSEAPLLRFVWFTPSQQLLCCAHHLIVDAVSWQIVLQDLQNLYQTALNQISVRLPATTSGLDAWQQYLGEWANALPQQEIDFWREQHEAQQPKADAENLYRHSAHCQLELDQDTTQRLLTESHQAYRTRIHEILLTALVQTLGHAKGLQHIAVELEGHGRETEQSDLDLSRSIGWFTSRFPLRLPVLSQPEQAIPAVKEAYRNIPNNGLSYGLARYLADAKGQQPWPDTSLVTFNYLGQQTIAMGSNNEGALWQLAQPLCPAMRADDNHRTHLLDVNALVLNGCLVVDFHYPTEHPEFVEAPDLVEQFADNLRNLVEHCCSPSAGRATASDFPEAGIDDAAFLALLKELQAAQLDLVSDS</sequence>
<dbReference type="RefSeq" id="WP_110571955.1">
    <property type="nucleotide sequence ID" value="NZ_QKLW01000001.1"/>
</dbReference>
<feature type="domain" description="Carrier" evidence="4">
    <location>
        <begin position="1019"/>
        <end position="1093"/>
    </location>
</feature>
<dbReference type="PANTHER" id="PTHR45398">
    <property type="match status" value="1"/>
</dbReference>
<feature type="domain" description="Carrier" evidence="4">
    <location>
        <begin position="1091"/>
        <end position="1165"/>
    </location>
</feature>
<dbReference type="Gene3D" id="3.30.559.30">
    <property type="entry name" value="Nonribosomal peptide synthetase, condensation domain"/>
    <property type="match status" value="2"/>
</dbReference>
<dbReference type="Pfam" id="PF13193">
    <property type="entry name" value="AMP-binding_C"/>
    <property type="match status" value="1"/>
</dbReference>
<reference evidence="5 6" key="1">
    <citation type="submission" date="2018-06" db="EMBL/GenBank/DDBJ databases">
        <title>Genomic Encyclopedia of Type Strains, Phase III (KMG-III): the genomes of soil and plant-associated and newly described type strains.</title>
        <authorList>
            <person name="Whitman W."/>
        </authorList>
    </citation>
    <scope>NUCLEOTIDE SEQUENCE [LARGE SCALE GENOMIC DNA]</scope>
    <source>
        <strain evidence="5 6">CECT 7730</strain>
    </source>
</reference>
<accession>A0A318V6T1</accession>
<dbReference type="InterPro" id="IPR020845">
    <property type="entry name" value="AMP-binding_CS"/>
</dbReference>
<keyword evidence="6" id="KW-1185">Reference proteome</keyword>
<dbReference type="Pfam" id="PF00501">
    <property type="entry name" value="AMP-binding"/>
    <property type="match status" value="1"/>
</dbReference>
<evidence type="ECO:0000313" key="6">
    <source>
        <dbReference type="Proteomes" id="UP000247551"/>
    </source>
</evidence>
<dbReference type="InterPro" id="IPR042099">
    <property type="entry name" value="ANL_N_sf"/>
</dbReference>
<dbReference type="InterPro" id="IPR036736">
    <property type="entry name" value="ACP-like_sf"/>
</dbReference>
<proteinExistence type="predicted"/>
<dbReference type="InterPro" id="IPR041464">
    <property type="entry name" value="TubC_N"/>
</dbReference>
<dbReference type="InterPro" id="IPR025110">
    <property type="entry name" value="AMP-bd_C"/>
</dbReference>
<evidence type="ECO:0000256" key="2">
    <source>
        <dbReference type="ARBA" id="ARBA00022450"/>
    </source>
</evidence>
<protein>
    <submittedName>
        <fullName evidence="5">Non-ribosomal peptide synthase protein (TIGR01720 family)/amino acid adenylation domain-containing protein</fullName>
    </submittedName>
</protein>
<dbReference type="PANTHER" id="PTHR45398:SF1">
    <property type="entry name" value="ENZYME, PUTATIVE (JCVI)-RELATED"/>
    <property type="match status" value="1"/>
</dbReference>
<dbReference type="EMBL" id="QKLW01000001">
    <property type="protein sequence ID" value="PYF84502.1"/>
    <property type="molecule type" value="Genomic_DNA"/>
</dbReference>
<dbReference type="PROSITE" id="PS00012">
    <property type="entry name" value="PHOSPHOPANTETHEINE"/>
    <property type="match status" value="1"/>
</dbReference>
<dbReference type="Gene3D" id="1.10.10.1830">
    <property type="entry name" value="Non-ribosomal peptide synthase, adenylation domain"/>
    <property type="match status" value="1"/>
</dbReference>
<dbReference type="PROSITE" id="PS00455">
    <property type="entry name" value="AMP_BINDING"/>
    <property type="match status" value="1"/>
</dbReference>
<comment type="cofactor">
    <cofactor evidence="1">
        <name>pantetheine 4'-phosphate</name>
        <dbReference type="ChEBI" id="CHEBI:47942"/>
    </cofactor>
</comment>
<dbReference type="NCBIfam" id="TIGR01733">
    <property type="entry name" value="AA-adenyl-dom"/>
    <property type="match status" value="1"/>
</dbReference>
<dbReference type="GO" id="GO:0003824">
    <property type="term" value="F:catalytic activity"/>
    <property type="evidence" value="ECO:0007669"/>
    <property type="project" value="InterPro"/>
</dbReference>
<dbReference type="SUPFAM" id="SSF47336">
    <property type="entry name" value="ACP-like"/>
    <property type="match status" value="2"/>
</dbReference>
<dbReference type="Gene3D" id="3.30.559.10">
    <property type="entry name" value="Chloramphenicol acetyltransferase-like domain"/>
    <property type="match status" value="2"/>
</dbReference>
<dbReference type="InterPro" id="IPR010071">
    <property type="entry name" value="AA_adenyl_dom"/>
</dbReference>
<evidence type="ECO:0000313" key="5">
    <source>
        <dbReference type="EMBL" id="PYF84502.1"/>
    </source>
</evidence>
<dbReference type="Pfam" id="PF00668">
    <property type="entry name" value="Condensation"/>
    <property type="match status" value="2"/>
</dbReference>
<comment type="caution">
    <text evidence="5">The sequence shown here is derived from an EMBL/GenBank/DDBJ whole genome shotgun (WGS) entry which is preliminary data.</text>
</comment>
<organism evidence="5 6">
    <name type="scientific">Marinomonas alcarazii</name>
    <dbReference type="NCBI Taxonomy" id="491949"/>
    <lineage>
        <taxon>Bacteria</taxon>
        <taxon>Pseudomonadati</taxon>
        <taxon>Pseudomonadota</taxon>
        <taxon>Gammaproteobacteria</taxon>
        <taxon>Oceanospirillales</taxon>
        <taxon>Oceanospirillaceae</taxon>
        <taxon>Marinomonas</taxon>
    </lineage>
</organism>
<dbReference type="Gene3D" id="3.30.300.30">
    <property type="match status" value="1"/>
</dbReference>
<dbReference type="Gene3D" id="1.10.1200.10">
    <property type="entry name" value="ACP-like"/>
    <property type="match status" value="2"/>
</dbReference>
<gene>
    <name evidence="5" type="ORF">DFP75_101540</name>
</gene>
<dbReference type="InterPro" id="IPR001242">
    <property type="entry name" value="Condensation_dom"/>
</dbReference>
<dbReference type="InterPro" id="IPR010060">
    <property type="entry name" value="NRPS_synth"/>
</dbReference>
<dbReference type="Proteomes" id="UP000247551">
    <property type="component" value="Unassembled WGS sequence"/>
</dbReference>
<keyword evidence="3" id="KW-0597">Phosphoprotein</keyword>
<dbReference type="CDD" id="cd05930">
    <property type="entry name" value="A_NRPS"/>
    <property type="match status" value="1"/>
</dbReference>
<dbReference type="InterPro" id="IPR045851">
    <property type="entry name" value="AMP-bd_C_sf"/>
</dbReference>
<dbReference type="InterPro" id="IPR000873">
    <property type="entry name" value="AMP-dep_synth/lig_dom"/>
</dbReference>
<dbReference type="InterPro" id="IPR023213">
    <property type="entry name" value="CAT-like_dom_sf"/>
</dbReference>
<dbReference type="Pfam" id="PF18563">
    <property type="entry name" value="TubC_N"/>
    <property type="match status" value="1"/>
</dbReference>